<keyword evidence="8" id="KW-0418">Kinase</keyword>
<evidence type="ECO:0000313" key="19">
    <source>
        <dbReference type="WBParaSite" id="snap_masked-unitig_44700-processed-gene-0.0-mRNA-1"/>
    </source>
</evidence>
<evidence type="ECO:0000256" key="8">
    <source>
        <dbReference type="ARBA" id="ARBA00022777"/>
    </source>
</evidence>
<evidence type="ECO:0000259" key="17">
    <source>
        <dbReference type="Pfam" id="PF12810"/>
    </source>
</evidence>
<feature type="region of interest" description="Disordered" evidence="16">
    <location>
        <begin position="1"/>
        <end position="25"/>
    </location>
</feature>
<keyword evidence="10" id="KW-1133">Transmembrane helix</keyword>
<name>A0A1I8JS35_9PLAT</name>
<keyword evidence="6" id="KW-0732">Signal</keyword>
<keyword evidence="11" id="KW-0472">Membrane</keyword>
<evidence type="ECO:0000256" key="13">
    <source>
        <dbReference type="ARBA" id="ARBA00023157"/>
    </source>
</evidence>
<keyword evidence="3" id="KW-1003">Cell membrane</keyword>
<keyword evidence="18" id="KW-1185">Reference proteome</keyword>
<dbReference type="EC" id="2.7.10.1" evidence="2"/>
<evidence type="ECO:0000256" key="16">
    <source>
        <dbReference type="SAM" id="MobiDB-lite"/>
    </source>
</evidence>
<evidence type="ECO:0000256" key="12">
    <source>
        <dbReference type="ARBA" id="ARBA00023137"/>
    </source>
</evidence>
<reference evidence="19" key="1">
    <citation type="submission" date="2016-11" db="UniProtKB">
        <authorList>
            <consortium name="WormBaseParasite"/>
        </authorList>
    </citation>
    <scope>IDENTIFICATION</scope>
</reference>
<proteinExistence type="predicted"/>
<keyword evidence="14" id="KW-0675">Receptor</keyword>
<evidence type="ECO:0000256" key="11">
    <source>
        <dbReference type="ARBA" id="ARBA00023136"/>
    </source>
</evidence>
<accession>A0A1I8JS35</accession>
<dbReference type="GO" id="GO:0004714">
    <property type="term" value="F:transmembrane receptor protein tyrosine kinase activity"/>
    <property type="evidence" value="ECO:0007669"/>
    <property type="project" value="UniProtKB-EC"/>
</dbReference>
<keyword evidence="7" id="KW-0547">Nucleotide-binding</keyword>
<keyword evidence="13" id="KW-1015">Disulfide bond</keyword>
<dbReference type="GO" id="GO:0005524">
    <property type="term" value="F:ATP binding"/>
    <property type="evidence" value="ECO:0007669"/>
    <property type="project" value="UniProtKB-KW"/>
</dbReference>
<dbReference type="Proteomes" id="UP000095280">
    <property type="component" value="Unplaced"/>
</dbReference>
<dbReference type="Pfam" id="PF12810">
    <property type="entry name" value="ALK_LTK_GRD"/>
    <property type="match status" value="1"/>
</dbReference>
<keyword evidence="15" id="KW-0325">Glycoprotein</keyword>
<evidence type="ECO:0000256" key="15">
    <source>
        <dbReference type="ARBA" id="ARBA00023180"/>
    </source>
</evidence>
<evidence type="ECO:0000256" key="14">
    <source>
        <dbReference type="ARBA" id="ARBA00023170"/>
    </source>
</evidence>
<organism evidence="18 19">
    <name type="scientific">Macrostomum lignano</name>
    <dbReference type="NCBI Taxonomy" id="282301"/>
    <lineage>
        <taxon>Eukaryota</taxon>
        <taxon>Metazoa</taxon>
        <taxon>Spiralia</taxon>
        <taxon>Lophotrochozoa</taxon>
        <taxon>Platyhelminthes</taxon>
        <taxon>Rhabditophora</taxon>
        <taxon>Macrostomorpha</taxon>
        <taxon>Macrostomida</taxon>
        <taxon>Macrostomidae</taxon>
        <taxon>Macrostomum</taxon>
    </lineage>
</organism>
<sequence length="377" mass="39112">PMCRHSSSQRPRSSSTPPRAASFFNSNRPALRLRVPRRLSGRVTVWQPPFVPSTGFCQQLLVHHDFSGPAASGDSRGQATGSRAGRAPGMRASGAWGGNNTSSGKAGGKGALAKGNFSLTLGTTLSILVGQAGAEPSHQYGGAGGGGGSFVFINSVWTQLLVAAGGGGGATWSFDDAGTALECYMFALHPRSSRPVRLNGTTATESSSGRQSFDHGGANVLLATTFLRNGGGSGGVNEDQAGGGGGSYCSGAGCSSVTGGSVNSANPHGLVTKFNRPRTAAEATTAAALPVAMDGLRIRWSPHPGSPSWLAKLNTGYNQRARQGFVYWFTGRPKPTQSVGTAPERSTCSTVSAWRQEVKRKLENISMKTKKTFLSYQ</sequence>
<evidence type="ECO:0000256" key="6">
    <source>
        <dbReference type="ARBA" id="ARBA00022729"/>
    </source>
</evidence>
<evidence type="ECO:0000256" key="10">
    <source>
        <dbReference type="ARBA" id="ARBA00022989"/>
    </source>
</evidence>
<dbReference type="InterPro" id="IPR055163">
    <property type="entry name" value="ALK/LTK-like_GRD"/>
</dbReference>
<dbReference type="AlphaFoldDB" id="A0A1I8JS35"/>
<evidence type="ECO:0000256" key="7">
    <source>
        <dbReference type="ARBA" id="ARBA00022741"/>
    </source>
</evidence>
<protein>
    <recommendedName>
        <fullName evidence="2">receptor protein-tyrosine kinase</fullName>
        <ecNumber evidence="2">2.7.10.1</ecNumber>
    </recommendedName>
</protein>
<feature type="domain" description="ALK/LTK-like glycine-rich" evidence="17">
    <location>
        <begin position="91"/>
        <end position="260"/>
    </location>
</feature>
<evidence type="ECO:0000256" key="5">
    <source>
        <dbReference type="ARBA" id="ARBA00022692"/>
    </source>
</evidence>
<keyword evidence="5" id="KW-0812">Transmembrane</keyword>
<dbReference type="GO" id="GO:0005886">
    <property type="term" value="C:plasma membrane"/>
    <property type="evidence" value="ECO:0007669"/>
    <property type="project" value="UniProtKB-SubCell"/>
</dbReference>
<evidence type="ECO:0000256" key="2">
    <source>
        <dbReference type="ARBA" id="ARBA00011902"/>
    </source>
</evidence>
<keyword evidence="4" id="KW-0808">Transferase</keyword>
<feature type="region of interest" description="Disordered" evidence="16">
    <location>
        <begin position="68"/>
        <end position="104"/>
    </location>
</feature>
<comment type="subcellular location">
    <subcellularLocation>
        <location evidence="1">Cell membrane</location>
        <topology evidence="1">Single-pass type I membrane protein</topology>
    </subcellularLocation>
</comment>
<evidence type="ECO:0000256" key="1">
    <source>
        <dbReference type="ARBA" id="ARBA00004251"/>
    </source>
</evidence>
<dbReference type="WBParaSite" id="snap_masked-unitig_44700-processed-gene-0.0-mRNA-1">
    <property type="protein sequence ID" value="snap_masked-unitig_44700-processed-gene-0.0-mRNA-1"/>
    <property type="gene ID" value="snap_masked-unitig_44700-processed-gene-0.0"/>
</dbReference>
<evidence type="ECO:0000313" key="18">
    <source>
        <dbReference type="Proteomes" id="UP000095280"/>
    </source>
</evidence>
<keyword evidence="9" id="KW-0067">ATP-binding</keyword>
<keyword evidence="12" id="KW-0829">Tyrosine-protein kinase</keyword>
<evidence type="ECO:0000256" key="9">
    <source>
        <dbReference type="ARBA" id="ARBA00022840"/>
    </source>
</evidence>
<evidence type="ECO:0000256" key="4">
    <source>
        <dbReference type="ARBA" id="ARBA00022679"/>
    </source>
</evidence>
<evidence type="ECO:0000256" key="3">
    <source>
        <dbReference type="ARBA" id="ARBA00022475"/>
    </source>
</evidence>